<dbReference type="Proteomes" id="UP000000845">
    <property type="component" value="Chromosome"/>
</dbReference>
<dbReference type="EMBL" id="CP001739">
    <property type="protein sequence ID" value="ACZ10881.1"/>
    <property type="molecule type" value="Genomic_DNA"/>
</dbReference>
<evidence type="ECO:0000313" key="10">
    <source>
        <dbReference type="Proteomes" id="UP000000845"/>
    </source>
</evidence>
<gene>
    <name evidence="9" type="ordered locus">Sterm_4049</name>
</gene>
<reference evidence="9 10" key="2">
    <citation type="journal article" date="2010" name="Stand. Genomic Sci.">
        <title>Complete genome sequence of Sebaldella termitidis type strain (NCTC 11300).</title>
        <authorList>
            <person name="Harmon-Smith M."/>
            <person name="Celia L."/>
            <person name="Chertkov O."/>
            <person name="Lapidus A."/>
            <person name="Copeland A."/>
            <person name="Glavina Del Rio T."/>
            <person name="Nolan M."/>
            <person name="Lucas S."/>
            <person name="Tice H."/>
            <person name="Cheng J.F."/>
            <person name="Han C."/>
            <person name="Detter J.C."/>
            <person name="Bruce D."/>
            <person name="Goodwin L."/>
            <person name="Pitluck S."/>
            <person name="Pati A."/>
            <person name="Liolios K."/>
            <person name="Ivanova N."/>
            <person name="Mavromatis K."/>
            <person name="Mikhailova N."/>
            <person name="Chen A."/>
            <person name="Palaniappan K."/>
            <person name="Land M."/>
            <person name="Hauser L."/>
            <person name="Chang Y.J."/>
            <person name="Jeffries C.D."/>
            <person name="Brettin T."/>
            <person name="Goker M."/>
            <person name="Beck B."/>
            <person name="Bristow J."/>
            <person name="Eisen J.A."/>
            <person name="Markowitz V."/>
            <person name="Hugenholtz P."/>
            <person name="Kyrpides N.C."/>
            <person name="Klenk H.P."/>
            <person name="Chen F."/>
        </authorList>
    </citation>
    <scope>NUCLEOTIDE SEQUENCE [LARGE SCALE GENOMIC DNA]</scope>
    <source>
        <strain evidence="10">ATCC 33386 / NCTC 11300</strain>
    </source>
</reference>
<keyword evidence="5 7" id="KW-1133">Transmembrane helix</keyword>
<dbReference type="GO" id="GO:0005886">
    <property type="term" value="C:plasma membrane"/>
    <property type="evidence" value="ECO:0007669"/>
    <property type="project" value="UniProtKB-SubCell"/>
</dbReference>
<evidence type="ECO:0000313" key="9">
    <source>
        <dbReference type="EMBL" id="ACZ10881.1"/>
    </source>
</evidence>
<feature type="transmembrane region" description="Helical" evidence="7">
    <location>
        <begin position="257"/>
        <end position="277"/>
    </location>
</feature>
<feature type="domain" description="ABC transmembrane type-1" evidence="8">
    <location>
        <begin position="65"/>
        <end position="276"/>
    </location>
</feature>
<keyword evidence="3" id="KW-1003">Cell membrane</keyword>
<name>D1AGC9_SEBTE</name>
<evidence type="ECO:0000256" key="7">
    <source>
        <dbReference type="RuleBase" id="RU363032"/>
    </source>
</evidence>
<comment type="similarity">
    <text evidence="7">Belongs to the binding-protein-dependent transport system permease family.</text>
</comment>
<dbReference type="RefSeq" id="WP_012863456.1">
    <property type="nucleotide sequence ID" value="NC_013517.1"/>
</dbReference>
<dbReference type="CDD" id="cd06261">
    <property type="entry name" value="TM_PBP2"/>
    <property type="match status" value="1"/>
</dbReference>
<dbReference type="HOGENOM" id="CLU_016047_0_2_0"/>
<dbReference type="PANTHER" id="PTHR30193:SF1">
    <property type="entry name" value="ABC TRANSPORTER PERMEASE PROTEIN YESP-RELATED"/>
    <property type="match status" value="1"/>
</dbReference>
<feature type="transmembrane region" description="Helical" evidence="7">
    <location>
        <begin position="150"/>
        <end position="174"/>
    </location>
</feature>
<dbReference type="KEGG" id="str:Sterm_4049"/>
<dbReference type="AlphaFoldDB" id="D1AGC9"/>
<dbReference type="InterPro" id="IPR000515">
    <property type="entry name" value="MetI-like"/>
</dbReference>
<comment type="subcellular location">
    <subcellularLocation>
        <location evidence="1 7">Cell membrane</location>
        <topology evidence="1 7">Multi-pass membrane protein</topology>
    </subcellularLocation>
</comment>
<dbReference type="PANTHER" id="PTHR30193">
    <property type="entry name" value="ABC TRANSPORTER PERMEASE PROTEIN"/>
    <property type="match status" value="1"/>
</dbReference>
<feature type="transmembrane region" description="Helical" evidence="7">
    <location>
        <begin position="12"/>
        <end position="35"/>
    </location>
</feature>
<dbReference type="SUPFAM" id="SSF161098">
    <property type="entry name" value="MetI-like"/>
    <property type="match status" value="1"/>
</dbReference>
<sequence length="292" mass="33419">MKNKINVGLLYILPWILGILLLKIFPFGLSLFLSFTRYDLISSPQFIGIENYVEMFKDELFIKSLLNTIKYVIVTVPLKLAFALFIASILNFKIKGVGIFRTAYYLPSILGGSVAISVLWRFLFADNGLVNIMLKMLHLPTASWMGDQKYALFTIGLLSVWQFGSSMVIFLAALKNIPNTLYEAARIDGASKVRMFFSITFPLLTPVIFFNFIMQMLNAFQEFNAPYIITKGGPLNSTYLYSLLIYDNSFRYFNMGYASALAWFFFIIIMVCTAIVFKSQKYWVYYEDGGNN</sequence>
<keyword evidence="2 7" id="KW-0813">Transport</keyword>
<organism evidence="9 10">
    <name type="scientific">Sebaldella termitidis (strain ATCC 33386 / NCTC 11300)</name>
    <dbReference type="NCBI Taxonomy" id="526218"/>
    <lineage>
        <taxon>Bacteria</taxon>
        <taxon>Fusobacteriati</taxon>
        <taxon>Fusobacteriota</taxon>
        <taxon>Fusobacteriia</taxon>
        <taxon>Fusobacteriales</taxon>
        <taxon>Leptotrichiaceae</taxon>
        <taxon>Sebaldella</taxon>
    </lineage>
</organism>
<dbReference type="Pfam" id="PF00528">
    <property type="entry name" value="BPD_transp_1"/>
    <property type="match status" value="1"/>
</dbReference>
<feature type="transmembrane region" description="Helical" evidence="7">
    <location>
        <begin position="195"/>
        <end position="214"/>
    </location>
</feature>
<dbReference type="eggNOG" id="COG1175">
    <property type="taxonomic scope" value="Bacteria"/>
</dbReference>
<keyword evidence="10" id="KW-1185">Reference proteome</keyword>
<dbReference type="STRING" id="526218.Sterm_4049"/>
<dbReference type="PROSITE" id="PS50928">
    <property type="entry name" value="ABC_TM1"/>
    <property type="match status" value="1"/>
</dbReference>
<evidence type="ECO:0000256" key="2">
    <source>
        <dbReference type="ARBA" id="ARBA00022448"/>
    </source>
</evidence>
<keyword evidence="6 7" id="KW-0472">Membrane</keyword>
<keyword evidence="4 7" id="KW-0812">Transmembrane</keyword>
<accession>D1AGC9</accession>
<feature type="transmembrane region" description="Helical" evidence="7">
    <location>
        <begin position="71"/>
        <end position="92"/>
    </location>
</feature>
<dbReference type="InterPro" id="IPR051393">
    <property type="entry name" value="ABC_transporter_permease"/>
</dbReference>
<feature type="transmembrane region" description="Helical" evidence="7">
    <location>
        <begin position="104"/>
        <end position="124"/>
    </location>
</feature>
<evidence type="ECO:0000256" key="1">
    <source>
        <dbReference type="ARBA" id="ARBA00004651"/>
    </source>
</evidence>
<protein>
    <submittedName>
        <fullName evidence="9">Binding-protein-dependent transport systems inner membrane component</fullName>
    </submittedName>
</protein>
<reference evidence="10" key="1">
    <citation type="submission" date="2009-09" db="EMBL/GenBank/DDBJ databases">
        <title>The complete chromosome of Sebaldella termitidis ATCC 33386.</title>
        <authorList>
            <consortium name="US DOE Joint Genome Institute (JGI-PGF)"/>
            <person name="Lucas S."/>
            <person name="Copeland A."/>
            <person name="Lapidus A."/>
            <person name="Glavina del Rio T."/>
            <person name="Dalin E."/>
            <person name="Tice H."/>
            <person name="Bruce D."/>
            <person name="Goodwin L."/>
            <person name="Pitluck S."/>
            <person name="Kyrpides N."/>
            <person name="Mavromatis K."/>
            <person name="Ivanova N."/>
            <person name="Mikhailova N."/>
            <person name="Sims D."/>
            <person name="Meincke L."/>
            <person name="Brettin T."/>
            <person name="Detter J.C."/>
            <person name="Han C."/>
            <person name="Larimer F."/>
            <person name="Land M."/>
            <person name="Hauser L."/>
            <person name="Markowitz V."/>
            <person name="Cheng J.F."/>
            <person name="Hugenholtz P."/>
            <person name="Woyke T."/>
            <person name="Wu D."/>
            <person name="Eisen J.A."/>
        </authorList>
    </citation>
    <scope>NUCLEOTIDE SEQUENCE [LARGE SCALE GENOMIC DNA]</scope>
    <source>
        <strain evidence="10">ATCC 33386 / NCTC 11300</strain>
    </source>
</reference>
<dbReference type="Gene3D" id="1.10.3720.10">
    <property type="entry name" value="MetI-like"/>
    <property type="match status" value="1"/>
</dbReference>
<evidence type="ECO:0000256" key="4">
    <source>
        <dbReference type="ARBA" id="ARBA00022692"/>
    </source>
</evidence>
<evidence type="ECO:0000256" key="3">
    <source>
        <dbReference type="ARBA" id="ARBA00022475"/>
    </source>
</evidence>
<dbReference type="GO" id="GO:0055085">
    <property type="term" value="P:transmembrane transport"/>
    <property type="evidence" value="ECO:0007669"/>
    <property type="project" value="InterPro"/>
</dbReference>
<dbReference type="InterPro" id="IPR035906">
    <property type="entry name" value="MetI-like_sf"/>
</dbReference>
<evidence type="ECO:0000256" key="5">
    <source>
        <dbReference type="ARBA" id="ARBA00022989"/>
    </source>
</evidence>
<evidence type="ECO:0000259" key="8">
    <source>
        <dbReference type="PROSITE" id="PS50928"/>
    </source>
</evidence>
<proteinExistence type="inferred from homology"/>
<evidence type="ECO:0000256" key="6">
    <source>
        <dbReference type="ARBA" id="ARBA00023136"/>
    </source>
</evidence>